<reference evidence="2" key="1">
    <citation type="submission" date="2018-05" db="EMBL/GenBank/DDBJ databases">
        <authorList>
            <person name="Lanie J.A."/>
            <person name="Ng W.-L."/>
            <person name="Kazmierczak K.M."/>
            <person name="Andrzejewski T.M."/>
            <person name="Davidsen T.M."/>
            <person name="Wayne K.J."/>
            <person name="Tettelin H."/>
            <person name="Glass J.I."/>
            <person name="Rusch D."/>
            <person name="Podicherti R."/>
            <person name="Tsui H.-C.T."/>
            <person name="Winkler M.E."/>
        </authorList>
    </citation>
    <scope>NUCLEOTIDE SEQUENCE</scope>
</reference>
<feature type="non-terminal residue" evidence="2">
    <location>
        <position position="1"/>
    </location>
</feature>
<dbReference type="AlphaFoldDB" id="A0A382UHM4"/>
<feature type="compositionally biased region" description="Acidic residues" evidence="1">
    <location>
        <begin position="94"/>
        <end position="107"/>
    </location>
</feature>
<name>A0A382UHM4_9ZZZZ</name>
<organism evidence="2">
    <name type="scientific">marine metagenome</name>
    <dbReference type="NCBI Taxonomy" id="408172"/>
    <lineage>
        <taxon>unclassified sequences</taxon>
        <taxon>metagenomes</taxon>
        <taxon>ecological metagenomes</taxon>
    </lineage>
</organism>
<protein>
    <submittedName>
        <fullName evidence="2">Uncharacterized protein</fullName>
    </submittedName>
</protein>
<evidence type="ECO:0000313" key="2">
    <source>
        <dbReference type="EMBL" id="SVD33794.1"/>
    </source>
</evidence>
<accession>A0A382UHM4</accession>
<feature type="region of interest" description="Disordered" evidence="1">
    <location>
        <begin position="88"/>
        <end position="107"/>
    </location>
</feature>
<dbReference type="EMBL" id="UINC01144345">
    <property type="protein sequence ID" value="SVD33794.1"/>
    <property type="molecule type" value="Genomic_DNA"/>
</dbReference>
<proteinExistence type="predicted"/>
<gene>
    <name evidence="2" type="ORF">METZ01_LOCUS386648</name>
</gene>
<sequence length="107" mass="11345">SFATAFQCDLSKMNLELPADQSDALVSGCAEVFESSSCTPEDLRLMQEGVACYMISEGLCLANDAELEECWESTPAISDDCSDGLNAAVKETGEDLDESSSAETATE</sequence>
<evidence type="ECO:0000256" key="1">
    <source>
        <dbReference type="SAM" id="MobiDB-lite"/>
    </source>
</evidence>